<protein>
    <submittedName>
        <fullName evidence="4">Predicted protein</fullName>
    </submittedName>
</protein>
<evidence type="ECO:0000313" key="4">
    <source>
        <dbReference type="EMBL" id="EFC46540.1"/>
    </source>
</evidence>
<accession>D2V975</accession>
<reference evidence="4 5" key="1">
    <citation type="journal article" date="2010" name="Cell">
        <title>The genome of Naegleria gruberi illuminates early eukaryotic versatility.</title>
        <authorList>
            <person name="Fritz-Laylin L.K."/>
            <person name="Prochnik S.E."/>
            <person name="Ginger M.L."/>
            <person name="Dacks J.B."/>
            <person name="Carpenter M.L."/>
            <person name="Field M.C."/>
            <person name="Kuo A."/>
            <person name="Paredez A."/>
            <person name="Chapman J."/>
            <person name="Pham J."/>
            <person name="Shu S."/>
            <person name="Neupane R."/>
            <person name="Cipriano M."/>
            <person name="Mancuso J."/>
            <person name="Tu H."/>
            <person name="Salamov A."/>
            <person name="Lindquist E."/>
            <person name="Shapiro H."/>
            <person name="Lucas S."/>
            <person name="Grigoriev I.V."/>
            <person name="Cande W.Z."/>
            <person name="Fulton C."/>
            <person name="Rokhsar D.S."/>
            <person name="Dawson S.C."/>
        </authorList>
    </citation>
    <scope>NUCLEOTIDE SEQUENCE [LARGE SCALE GENOMIC DNA]</scope>
    <source>
        <strain evidence="4 5">NEG-M</strain>
    </source>
</reference>
<dbReference type="KEGG" id="ngr:NAEGRDRAFT_47783"/>
<dbReference type="SUPFAM" id="SSF48403">
    <property type="entry name" value="Ankyrin repeat"/>
    <property type="match status" value="1"/>
</dbReference>
<dbReference type="Pfam" id="PF12796">
    <property type="entry name" value="Ank_2"/>
    <property type="match status" value="1"/>
</dbReference>
<dbReference type="PROSITE" id="PS50297">
    <property type="entry name" value="ANK_REP_REGION"/>
    <property type="match status" value="1"/>
</dbReference>
<dbReference type="InterPro" id="IPR002110">
    <property type="entry name" value="Ankyrin_rpt"/>
</dbReference>
<dbReference type="STRING" id="5762.D2V975"/>
<keyword evidence="5" id="KW-1185">Reference proteome</keyword>
<dbReference type="OrthoDB" id="20872at2759"/>
<organism evidence="5">
    <name type="scientific">Naegleria gruberi</name>
    <name type="common">Amoeba</name>
    <dbReference type="NCBI Taxonomy" id="5762"/>
    <lineage>
        <taxon>Eukaryota</taxon>
        <taxon>Discoba</taxon>
        <taxon>Heterolobosea</taxon>
        <taxon>Tetramitia</taxon>
        <taxon>Eutetramitia</taxon>
        <taxon>Vahlkampfiidae</taxon>
        <taxon>Naegleria</taxon>
    </lineage>
</organism>
<name>D2V975_NAEGR</name>
<dbReference type="VEuPathDB" id="AmoebaDB:NAEGRDRAFT_47783"/>
<sequence>MLKSLQESTCCASAEDISRLIEALESDDHQTLKQIHDSYPTLEFYKRIPSHHNDTILHLVYRYTGRVMYESFEVLSIFSTPSDELQLSDHEFKEALFQPNLYGFTPIHYCMMYATFEDSANLICQFLNDDDDDDQDDDKDEKMKNSSCGYLERILALEKIGTLIQQCNDRVEDSEKLSQEEQLVLVKEISEGLNQKFRECCVYDQYLNLLRVLHMLGSDNSSGHANNMINVESVDLTGSTPLLIAMQRECEEIIQYLVDHGANINAVDIRLKSTLSYCIRFEETIAWLQYFLEKGAQVNVGDCIHVACEEGYAEAVEMLLNWRSDLDVCSFDSEGNSVFICLVKHKHEKMFEILNMILPQALKNLDNDKEKLRCLLLLPCQPPKSLNGEDLDVEYEAFTLHGKLTEYGCKDALQLIDAYSS</sequence>
<dbReference type="eggNOG" id="KOG0504">
    <property type="taxonomic scope" value="Eukaryota"/>
</dbReference>
<evidence type="ECO:0000256" key="3">
    <source>
        <dbReference type="PROSITE-ProRule" id="PRU00023"/>
    </source>
</evidence>
<dbReference type="GeneID" id="8859975"/>
<dbReference type="RefSeq" id="XP_002679284.1">
    <property type="nucleotide sequence ID" value="XM_002679238.1"/>
</dbReference>
<keyword evidence="1" id="KW-0677">Repeat</keyword>
<proteinExistence type="predicted"/>
<dbReference type="PANTHER" id="PTHR24198:SF165">
    <property type="entry name" value="ANKYRIN REPEAT-CONTAINING PROTEIN-RELATED"/>
    <property type="match status" value="1"/>
</dbReference>
<dbReference type="SMART" id="SM00248">
    <property type="entry name" value="ANK"/>
    <property type="match status" value="5"/>
</dbReference>
<dbReference type="EMBL" id="GG738858">
    <property type="protein sequence ID" value="EFC46540.1"/>
    <property type="molecule type" value="Genomic_DNA"/>
</dbReference>
<gene>
    <name evidence="4" type="ORF">NAEGRDRAFT_47783</name>
</gene>
<feature type="repeat" description="ANK" evidence="3">
    <location>
        <begin position="237"/>
        <end position="269"/>
    </location>
</feature>
<evidence type="ECO:0000256" key="2">
    <source>
        <dbReference type="ARBA" id="ARBA00023043"/>
    </source>
</evidence>
<keyword evidence="2 3" id="KW-0040">ANK repeat</keyword>
<dbReference type="Gene3D" id="1.25.40.20">
    <property type="entry name" value="Ankyrin repeat-containing domain"/>
    <property type="match status" value="2"/>
</dbReference>
<dbReference type="AlphaFoldDB" id="D2V975"/>
<evidence type="ECO:0000313" key="5">
    <source>
        <dbReference type="Proteomes" id="UP000006671"/>
    </source>
</evidence>
<dbReference type="InterPro" id="IPR036770">
    <property type="entry name" value="Ankyrin_rpt-contain_sf"/>
</dbReference>
<dbReference type="PROSITE" id="PS50088">
    <property type="entry name" value="ANK_REPEAT"/>
    <property type="match status" value="1"/>
</dbReference>
<dbReference type="PANTHER" id="PTHR24198">
    <property type="entry name" value="ANKYRIN REPEAT AND PROTEIN KINASE DOMAIN-CONTAINING PROTEIN"/>
    <property type="match status" value="1"/>
</dbReference>
<evidence type="ECO:0000256" key="1">
    <source>
        <dbReference type="ARBA" id="ARBA00022737"/>
    </source>
</evidence>
<dbReference type="InParanoid" id="D2V975"/>
<dbReference type="Proteomes" id="UP000006671">
    <property type="component" value="Unassembled WGS sequence"/>
</dbReference>